<evidence type="ECO:0000313" key="1">
    <source>
        <dbReference type="EMBL" id="KAF2785414.1"/>
    </source>
</evidence>
<name>A0A6A6WNH3_9PLEO</name>
<sequence>LLNITLISVLGFQTSTKALTGKRLLIAYLALIGCKAFVRNNYLRRSNKLELRVFIGWLVSYNLTNIFRI</sequence>
<proteinExistence type="predicted"/>
<protein>
    <submittedName>
        <fullName evidence="1">Uncharacterized protein</fullName>
    </submittedName>
</protein>
<gene>
    <name evidence="1" type="ORF">K505DRAFT_262287</name>
</gene>
<accession>A0A6A6WNH3</accession>
<dbReference type="EMBL" id="MU003331">
    <property type="protein sequence ID" value="KAF2785414.1"/>
    <property type="molecule type" value="Genomic_DNA"/>
</dbReference>
<evidence type="ECO:0000313" key="2">
    <source>
        <dbReference type="Proteomes" id="UP000799757"/>
    </source>
</evidence>
<dbReference type="AlphaFoldDB" id="A0A6A6WNH3"/>
<reference evidence="1" key="1">
    <citation type="journal article" date="2020" name="Stud. Mycol.">
        <title>101 Dothideomycetes genomes: a test case for predicting lifestyles and emergence of pathogens.</title>
        <authorList>
            <person name="Haridas S."/>
            <person name="Albert R."/>
            <person name="Binder M."/>
            <person name="Bloem J."/>
            <person name="Labutti K."/>
            <person name="Salamov A."/>
            <person name="Andreopoulos B."/>
            <person name="Baker S."/>
            <person name="Barry K."/>
            <person name="Bills G."/>
            <person name="Bluhm B."/>
            <person name="Cannon C."/>
            <person name="Castanera R."/>
            <person name="Culley D."/>
            <person name="Daum C."/>
            <person name="Ezra D."/>
            <person name="Gonzalez J."/>
            <person name="Henrissat B."/>
            <person name="Kuo A."/>
            <person name="Liang C."/>
            <person name="Lipzen A."/>
            <person name="Lutzoni F."/>
            <person name="Magnuson J."/>
            <person name="Mondo S."/>
            <person name="Nolan M."/>
            <person name="Ohm R."/>
            <person name="Pangilinan J."/>
            <person name="Park H.-J."/>
            <person name="Ramirez L."/>
            <person name="Alfaro M."/>
            <person name="Sun H."/>
            <person name="Tritt A."/>
            <person name="Yoshinaga Y."/>
            <person name="Zwiers L.-H."/>
            <person name="Turgeon B."/>
            <person name="Goodwin S."/>
            <person name="Spatafora J."/>
            <person name="Crous P."/>
            <person name="Grigoriev I."/>
        </authorList>
    </citation>
    <scope>NUCLEOTIDE SEQUENCE</scope>
    <source>
        <strain evidence="1">CBS 109.77</strain>
    </source>
</reference>
<dbReference type="Proteomes" id="UP000799757">
    <property type="component" value="Unassembled WGS sequence"/>
</dbReference>
<organism evidence="1 2">
    <name type="scientific">Melanomma pulvis-pyrius CBS 109.77</name>
    <dbReference type="NCBI Taxonomy" id="1314802"/>
    <lineage>
        <taxon>Eukaryota</taxon>
        <taxon>Fungi</taxon>
        <taxon>Dikarya</taxon>
        <taxon>Ascomycota</taxon>
        <taxon>Pezizomycotina</taxon>
        <taxon>Dothideomycetes</taxon>
        <taxon>Pleosporomycetidae</taxon>
        <taxon>Pleosporales</taxon>
        <taxon>Melanommataceae</taxon>
        <taxon>Melanomma</taxon>
    </lineage>
</organism>
<feature type="non-terminal residue" evidence="1">
    <location>
        <position position="1"/>
    </location>
</feature>
<keyword evidence="2" id="KW-1185">Reference proteome</keyword>
<dbReference type="OrthoDB" id="3943081at2759"/>